<evidence type="ECO:0000259" key="1">
    <source>
        <dbReference type="Pfam" id="PF07238"/>
    </source>
</evidence>
<comment type="caution">
    <text evidence="2">The sequence shown here is derived from an EMBL/GenBank/DDBJ whole genome shotgun (WGS) entry which is preliminary data.</text>
</comment>
<dbReference type="Pfam" id="PF07238">
    <property type="entry name" value="PilZ"/>
    <property type="match status" value="1"/>
</dbReference>
<reference evidence="2" key="1">
    <citation type="journal article" date="2014" name="Int. J. Syst. Evol. Microbiol.">
        <title>Complete genome sequence of Corynebacterium casei LMG S-19264T (=DSM 44701T), isolated from a smear-ripened cheese.</title>
        <authorList>
            <consortium name="US DOE Joint Genome Institute (JGI-PGF)"/>
            <person name="Walter F."/>
            <person name="Albersmeier A."/>
            <person name="Kalinowski J."/>
            <person name="Ruckert C."/>
        </authorList>
    </citation>
    <scope>NUCLEOTIDE SEQUENCE</scope>
    <source>
        <strain evidence="2">CGMCC 1.15367</strain>
    </source>
</reference>
<dbReference type="AlphaFoldDB" id="A0A917ECG5"/>
<dbReference type="GO" id="GO:0035438">
    <property type="term" value="F:cyclic-di-GMP binding"/>
    <property type="evidence" value="ECO:0007669"/>
    <property type="project" value="InterPro"/>
</dbReference>
<dbReference type="InterPro" id="IPR009875">
    <property type="entry name" value="PilZ_domain"/>
</dbReference>
<dbReference type="EMBL" id="BMIQ01000009">
    <property type="protein sequence ID" value="GGE20660.1"/>
    <property type="molecule type" value="Genomic_DNA"/>
</dbReference>
<protein>
    <recommendedName>
        <fullName evidence="1">PilZ domain-containing protein</fullName>
    </recommendedName>
</protein>
<dbReference type="Proteomes" id="UP000644699">
    <property type="component" value="Unassembled WGS sequence"/>
</dbReference>
<reference evidence="2" key="2">
    <citation type="submission" date="2020-09" db="EMBL/GenBank/DDBJ databases">
        <authorList>
            <person name="Sun Q."/>
            <person name="Zhou Y."/>
        </authorList>
    </citation>
    <scope>NUCLEOTIDE SEQUENCE</scope>
    <source>
        <strain evidence="2">CGMCC 1.15367</strain>
    </source>
</reference>
<evidence type="ECO:0000313" key="3">
    <source>
        <dbReference type="Proteomes" id="UP000644699"/>
    </source>
</evidence>
<keyword evidence="3" id="KW-1185">Reference proteome</keyword>
<accession>A0A917ECG5</accession>
<organism evidence="2 3">
    <name type="scientific">Aureimonas endophytica</name>
    <dbReference type="NCBI Taxonomy" id="2027858"/>
    <lineage>
        <taxon>Bacteria</taxon>
        <taxon>Pseudomonadati</taxon>
        <taxon>Pseudomonadota</taxon>
        <taxon>Alphaproteobacteria</taxon>
        <taxon>Hyphomicrobiales</taxon>
        <taxon>Aurantimonadaceae</taxon>
        <taxon>Aureimonas</taxon>
    </lineage>
</organism>
<sequence length="99" mass="11226">MRDRRERRRQRVCLEGALADDLKHPARRVRVRNLSEAGAELVLPQPETIIGPVAFALARDSGDIRRGEIAWQNQERVGIRFDPVGGGADRLADWLDQQD</sequence>
<proteinExistence type="predicted"/>
<evidence type="ECO:0000313" key="2">
    <source>
        <dbReference type="EMBL" id="GGE20660.1"/>
    </source>
</evidence>
<dbReference type="RefSeq" id="WP_188912524.1">
    <property type="nucleotide sequence ID" value="NZ_BMIQ01000009.1"/>
</dbReference>
<name>A0A917ECG5_9HYPH</name>
<feature type="domain" description="PilZ" evidence="1">
    <location>
        <begin position="4"/>
        <end position="88"/>
    </location>
</feature>
<dbReference type="SUPFAM" id="SSF141371">
    <property type="entry name" value="PilZ domain-like"/>
    <property type="match status" value="1"/>
</dbReference>
<gene>
    <name evidence="2" type="ORF">GCM10011390_44950</name>
</gene>